<sequence length="203" mass="22808">MRVCILTTSEMLIGIDWVTFTAEYAELMHDARRITEGLAPNVLKSYLGDDDWLFFWSDIPGRVFCRYEELTEVDDIIDHDTMRGMAYIPPEGSPLFLNLIASFNPQLSERINAICGNVTARNAYLEAYLAWVEALRHGDEQRMPHTEIYERYLSAEGLAIALASQTRHSRSTAASGPSTTYGGSTGPTRSRRTSRNSCNCSIL</sequence>
<comment type="caution">
    <text evidence="1">The sequence shown here is derived from an EMBL/GenBank/DDBJ whole genome shotgun (WGS) entry which is preliminary data.</text>
</comment>
<reference evidence="1" key="1">
    <citation type="submission" date="2023-04" db="EMBL/GenBank/DDBJ databases">
        <title>Draft Genome sequencing of Naganishia species isolated from polar environments using Oxford Nanopore Technology.</title>
        <authorList>
            <person name="Leo P."/>
            <person name="Venkateswaran K."/>
        </authorList>
    </citation>
    <scope>NUCLEOTIDE SEQUENCE</scope>
    <source>
        <strain evidence="1">MNA-CCFEE 5262</strain>
    </source>
</reference>
<dbReference type="Proteomes" id="UP001230649">
    <property type="component" value="Unassembled WGS sequence"/>
</dbReference>
<keyword evidence="2" id="KW-1185">Reference proteome</keyword>
<evidence type="ECO:0000313" key="2">
    <source>
        <dbReference type="Proteomes" id="UP001230649"/>
    </source>
</evidence>
<name>A0ACC2W7V4_9TREE</name>
<dbReference type="EMBL" id="JASBWS010000042">
    <property type="protein sequence ID" value="KAJ9106682.1"/>
    <property type="molecule type" value="Genomic_DNA"/>
</dbReference>
<gene>
    <name evidence="1" type="ORF">QFC20_004013</name>
</gene>
<organism evidence="1 2">
    <name type="scientific">Naganishia adeliensis</name>
    <dbReference type="NCBI Taxonomy" id="92952"/>
    <lineage>
        <taxon>Eukaryota</taxon>
        <taxon>Fungi</taxon>
        <taxon>Dikarya</taxon>
        <taxon>Basidiomycota</taxon>
        <taxon>Agaricomycotina</taxon>
        <taxon>Tremellomycetes</taxon>
        <taxon>Filobasidiales</taxon>
        <taxon>Filobasidiaceae</taxon>
        <taxon>Naganishia</taxon>
    </lineage>
</organism>
<evidence type="ECO:0000313" key="1">
    <source>
        <dbReference type="EMBL" id="KAJ9106682.1"/>
    </source>
</evidence>
<proteinExistence type="predicted"/>
<protein>
    <submittedName>
        <fullName evidence="1">Uncharacterized protein</fullName>
    </submittedName>
</protein>
<accession>A0ACC2W7V4</accession>